<keyword evidence="5" id="KW-0679">Respiratory chain</keyword>
<keyword evidence="11" id="KW-1185">Reference proteome</keyword>
<evidence type="ECO:0000256" key="10">
    <source>
        <dbReference type="SAM" id="MobiDB-lite"/>
    </source>
</evidence>
<dbReference type="InterPro" id="IPR016680">
    <property type="entry name" value="NDUFA8"/>
</dbReference>
<accession>A0A915CQ17</accession>
<evidence type="ECO:0000256" key="4">
    <source>
        <dbReference type="ARBA" id="ARBA00022448"/>
    </source>
</evidence>
<dbReference type="AlphaFoldDB" id="A0A915CQ17"/>
<evidence type="ECO:0000256" key="8">
    <source>
        <dbReference type="ARBA" id="ARBA00023128"/>
    </source>
</evidence>
<comment type="function">
    <text evidence="1">Accessory subunit of the mitochondrial membrane respiratory chain NADH dehydrogenase (Complex I), that is believed not to be involved in catalysis. Complex I functions in the transfer of electrons from NADH to the respiratory chain. The immediate electron acceptor for the enzyme is believed to be ubiquinone.</text>
</comment>
<dbReference type="GO" id="GO:0006120">
    <property type="term" value="P:mitochondrial electron transport, NADH to ubiquinone"/>
    <property type="evidence" value="ECO:0007669"/>
    <property type="project" value="InterPro"/>
</dbReference>
<keyword evidence="7" id="KW-0249">Electron transport</keyword>
<evidence type="ECO:0000256" key="6">
    <source>
        <dbReference type="ARBA" id="ARBA00022737"/>
    </source>
</evidence>
<dbReference type="Proteomes" id="UP000887574">
    <property type="component" value="Unplaced"/>
</dbReference>
<evidence type="ECO:0000256" key="3">
    <source>
        <dbReference type="ARBA" id="ARBA00010705"/>
    </source>
</evidence>
<dbReference type="WBParaSite" id="jg10904">
    <property type="protein sequence ID" value="jg10904"/>
    <property type="gene ID" value="jg10904"/>
</dbReference>
<dbReference type="PANTHER" id="PTHR13344:SF0">
    <property type="entry name" value="NADH DEHYDROGENASE [UBIQUINONE] 1 ALPHA SUBCOMPLEX SUBUNIT 8"/>
    <property type="match status" value="1"/>
</dbReference>
<reference evidence="12" key="1">
    <citation type="submission" date="2022-11" db="UniProtKB">
        <authorList>
            <consortium name="WormBaseParasite"/>
        </authorList>
    </citation>
    <scope>IDENTIFICATION</scope>
</reference>
<keyword evidence="4" id="KW-0813">Transport</keyword>
<dbReference type="GO" id="GO:0005739">
    <property type="term" value="C:mitochondrion"/>
    <property type="evidence" value="ECO:0007669"/>
    <property type="project" value="UniProtKB-SubCell"/>
</dbReference>
<comment type="subcellular location">
    <subcellularLocation>
        <location evidence="2">Mitochondrion</location>
    </subcellularLocation>
</comment>
<proteinExistence type="inferred from homology"/>
<evidence type="ECO:0000256" key="5">
    <source>
        <dbReference type="ARBA" id="ARBA00022660"/>
    </source>
</evidence>
<organism evidence="11 12">
    <name type="scientific">Ditylenchus dipsaci</name>
    <dbReference type="NCBI Taxonomy" id="166011"/>
    <lineage>
        <taxon>Eukaryota</taxon>
        <taxon>Metazoa</taxon>
        <taxon>Ecdysozoa</taxon>
        <taxon>Nematoda</taxon>
        <taxon>Chromadorea</taxon>
        <taxon>Rhabditida</taxon>
        <taxon>Tylenchina</taxon>
        <taxon>Tylenchomorpha</taxon>
        <taxon>Sphaerularioidea</taxon>
        <taxon>Anguinidae</taxon>
        <taxon>Anguininae</taxon>
        <taxon>Ditylenchus</taxon>
    </lineage>
</organism>
<feature type="region of interest" description="Disordered" evidence="10">
    <location>
        <begin position="12"/>
        <end position="49"/>
    </location>
</feature>
<comment type="similarity">
    <text evidence="3">Belongs to the complex I NDUFA8 subunit family.</text>
</comment>
<evidence type="ECO:0000313" key="12">
    <source>
        <dbReference type="WBParaSite" id="jg10904"/>
    </source>
</evidence>
<keyword evidence="8" id="KW-0496">Mitochondrion</keyword>
<evidence type="ECO:0000313" key="11">
    <source>
        <dbReference type="Proteomes" id="UP000887574"/>
    </source>
</evidence>
<keyword evidence="6" id="KW-0677">Repeat</keyword>
<evidence type="ECO:0000256" key="2">
    <source>
        <dbReference type="ARBA" id="ARBA00004173"/>
    </source>
</evidence>
<evidence type="ECO:0000256" key="7">
    <source>
        <dbReference type="ARBA" id="ARBA00022982"/>
    </source>
</evidence>
<dbReference type="PANTHER" id="PTHR13344">
    <property type="entry name" value="NADH-UBIQUINONE OXIDOREDUCTASE"/>
    <property type="match status" value="1"/>
</dbReference>
<evidence type="ECO:0000256" key="9">
    <source>
        <dbReference type="ARBA" id="ARBA00023157"/>
    </source>
</evidence>
<keyword evidence="9" id="KW-1015">Disulfide bond</keyword>
<sequence length="268" mass="31124">MKRRLPNLFMQSTVNEEDLTSSDKVSDTETQSRSAASIPPQEDGNINDQYGQGRFPLKRLFIQIGEKKLQLKIADAADRQKYFALNNQGIFPLTTMEATKVLYVMVISNSLRMPTEEELTVPQEITLSTPWLKAVAPYMARSCETEIKEFMLLRRECEDPRMKTCTGEAERHANCLDKASQRLYLSECRETQRVMDQCVEKHLQIARPPMGYFSTMHSHESTVPKFVPKTRDYQAEAKEVMAELPADYHLRKDYKRFEQHVYNLIERT</sequence>
<name>A0A915CQ17_9BILA</name>
<evidence type="ECO:0000256" key="1">
    <source>
        <dbReference type="ARBA" id="ARBA00003195"/>
    </source>
</evidence>
<protein>
    <submittedName>
        <fullName evidence="12">COX assembly mitochondrial protein</fullName>
    </submittedName>
</protein>